<dbReference type="InterPro" id="IPR015882">
    <property type="entry name" value="HEX_bac_N"/>
</dbReference>
<evidence type="ECO:0000256" key="3">
    <source>
        <dbReference type="ARBA" id="ARBA00012663"/>
    </source>
</evidence>
<dbReference type="PANTHER" id="PTHR22600:SF57">
    <property type="entry name" value="BETA-N-ACETYLHEXOSAMINIDASE"/>
    <property type="match status" value="1"/>
</dbReference>
<dbReference type="GO" id="GO:0016020">
    <property type="term" value="C:membrane"/>
    <property type="evidence" value="ECO:0007669"/>
    <property type="project" value="TreeGrafter"/>
</dbReference>
<dbReference type="RefSeq" id="WP_079681906.1">
    <property type="nucleotide sequence ID" value="NZ_FUYQ01000001.1"/>
</dbReference>
<dbReference type="SUPFAM" id="SSF55545">
    <property type="entry name" value="beta-N-acetylhexosaminidase-like domain"/>
    <property type="match status" value="1"/>
</dbReference>
<dbReference type="GO" id="GO:0004563">
    <property type="term" value="F:beta-N-acetylhexosaminidase activity"/>
    <property type="evidence" value="ECO:0007669"/>
    <property type="project" value="UniProtKB-EC"/>
</dbReference>
<name>A0A1T4ZU23_9BACT</name>
<evidence type="ECO:0000256" key="1">
    <source>
        <dbReference type="ARBA" id="ARBA00001231"/>
    </source>
</evidence>
<evidence type="ECO:0000313" key="10">
    <source>
        <dbReference type="EMBL" id="SKB26284.1"/>
    </source>
</evidence>
<dbReference type="Gene3D" id="3.20.20.80">
    <property type="entry name" value="Glycosidases"/>
    <property type="match status" value="1"/>
</dbReference>
<dbReference type="Pfam" id="PF02838">
    <property type="entry name" value="Glyco_hydro_20b"/>
    <property type="match status" value="1"/>
</dbReference>
<evidence type="ECO:0000259" key="7">
    <source>
        <dbReference type="Pfam" id="PF00728"/>
    </source>
</evidence>
<evidence type="ECO:0000256" key="4">
    <source>
        <dbReference type="ARBA" id="ARBA00022801"/>
    </source>
</evidence>
<dbReference type="GO" id="GO:0005975">
    <property type="term" value="P:carbohydrate metabolic process"/>
    <property type="evidence" value="ECO:0007669"/>
    <property type="project" value="InterPro"/>
</dbReference>
<keyword evidence="5" id="KW-0326">Glycosidase</keyword>
<proteinExistence type="inferred from homology"/>
<dbReference type="PROSITE" id="PS51257">
    <property type="entry name" value="PROKAR_LIPOPROTEIN"/>
    <property type="match status" value="1"/>
</dbReference>
<dbReference type="SUPFAM" id="SSF51445">
    <property type="entry name" value="(Trans)glycosidases"/>
    <property type="match status" value="1"/>
</dbReference>
<dbReference type="InterPro" id="IPR000421">
    <property type="entry name" value="FA58C"/>
</dbReference>
<feature type="active site" description="Proton donor" evidence="6">
    <location>
        <position position="335"/>
    </location>
</feature>
<dbReference type="Pfam" id="PF00728">
    <property type="entry name" value="Glyco_hydro_20"/>
    <property type="match status" value="1"/>
</dbReference>
<dbReference type="EMBL" id="FUYQ01000001">
    <property type="protein sequence ID" value="SKB26284.1"/>
    <property type="molecule type" value="Genomic_DNA"/>
</dbReference>
<evidence type="ECO:0000256" key="6">
    <source>
        <dbReference type="PIRSR" id="PIRSR625705-1"/>
    </source>
</evidence>
<dbReference type="PRINTS" id="PR00738">
    <property type="entry name" value="GLHYDRLASE20"/>
</dbReference>
<dbReference type="AlphaFoldDB" id="A0A1T4ZU23"/>
<dbReference type="InterPro" id="IPR017853">
    <property type="entry name" value="GH"/>
</dbReference>
<dbReference type="InterPro" id="IPR026876">
    <property type="entry name" value="Fn3_assoc_repeat"/>
</dbReference>
<dbReference type="InterPro" id="IPR008979">
    <property type="entry name" value="Galactose-bd-like_sf"/>
</dbReference>
<dbReference type="SUPFAM" id="SSF49785">
    <property type="entry name" value="Galactose-binding domain-like"/>
    <property type="match status" value="1"/>
</dbReference>
<dbReference type="EC" id="3.2.1.52" evidence="3"/>
<dbReference type="Pfam" id="PF13287">
    <property type="entry name" value="Fn3_assoc"/>
    <property type="match status" value="1"/>
</dbReference>
<evidence type="ECO:0000313" key="11">
    <source>
        <dbReference type="Proteomes" id="UP000190852"/>
    </source>
</evidence>
<feature type="domain" description="Beta-hexosaminidase bacterial type N-terminal" evidence="9">
    <location>
        <begin position="31"/>
        <end position="158"/>
    </location>
</feature>
<feature type="domain" description="Glycoside hydrolase family 20 catalytic" evidence="7">
    <location>
        <begin position="161"/>
        <end position="511"/>
    </location>
</feature>
<gene>
    <name evidence="10" type="ORF">SAMN05660349_00129</name>
</gene>
<keyword evidence="11" id="KW-1185">Reference proteome</keyword>
<evidence type="ECO:0000259" key="8">
    <source>
        <dbReference type="Pfam" id="PF00754"/>
    </source>
</evidence>
<comment type="catalytic activity">
    <reaction evidence="1">
        <text>Hydrolysis of terminal non-reducing N-acetyl-D-hexosamine residues in N-acetyl-beta-D-hexosaminides.</text>
        <dbReference type="EC" id="3.2.1.52"/>
    </reaction>
</comment>
<dbReference type="Pfam" id="PF00754">
    <property type="entry name" value="F5_F8_type_C"/>
    <property type="match status" value="1"/>
</dbReference>
<dbReference type="PANTHER" id="PTHR22600">
    <property type="entry name" value="BETA-HEXOSAMINIDASE"/>
    <property type="match status" value="1"/>
</dbReference>
<accession>A0A1T4ZU23</accession>
<evidence type="ECO:0000256" key="2">
    <source>
        <dbReference type="ARBA" id="ARBA00006285"/>
    </source>
</evidence>
<dbReference type="InterPro" id="IPR025705">
    <property type="entry name" value="Beta_hexosaminidase_sua/sub"/>
</dbReference>
<comment type="similarity">
    <text evidence="2">Belongs to the glycosyl hydrolase 20 family.</text>
</comment>
<sequence length="775" mass="86773">MLRLTKTGMLFLCSIATLLSCQERQVVKADYQVIPMPREIVADNQSAFKLTSATTIHFPAENAQMEKVANFLAGYIETSTGNKLKVSSTESAQAISLVIDESISNKEGYELTVSADGVRIAGSTPAGVFYGVQTLRKSIPATGGKKDVELAAVKISDYPRFSYRGMMLDVSRHFQPVDSVKNYIDLLALHNVNRLHMHLTDDQGWRIEIKKYPKLTEIGSKRKETVIGRNTGEYDGKPYEGYYTQEQLKELVKYAGERFITIVPEIDLPGHQQAALASYPEFGCTGGPYEVWTQWGVSENVICAGNDQALTFLEDVLAEVIDIFPSEYIHIGGDECPKVRWESCPKCQARIKAENIKADKLHSAEAYLQSYVISRMEKFVESKGRHIIGWDEILEGGLAPNATVMSWRSMDGGIQSAQQHHDVIMTPSSHVYFDHYQSTDTDNEPLAIGGFSSLEKVYNFEPVPDVLTEEEQKYIIGAQANLWTEYIPTYAQAQYMTLPRLAALAEVQWSAKEKKDYQSFLNRCVKLIDHYILNGYNFAKHLFDVNAELKTDTESGSLIISLSTLGDGEIYYTTDGSVPSVKSNKYETPVQIKTDTHFQARVIRSSGESRVYEEKIYFSKGTMKPIVLTEEPSKGYSFNGAPVLNDGIKGNGNYKTGRWLGFQGKDIVATFDLKEVTEISKIRFATNVVKGDWIMDARQVYVSVSDDGKTFREVGKEELPEMQVADKDGLFVHELDFTSVKAKYVQVTIKKVNLPSWHGGAGNPAFIFVDEIEIL</sequence>
<reference evidence="11" key="1">
    <citation type="submission" date="2017-02" db="EMBL/GenBank/DDBJ databases">
        <authorList>
            <person name="Varghese N."/>
            <person name="Submissions S."/>
        </authorList>
    </citation>
    <scope>NUCLEOTIDE SEQUENCE [LARGE SCALE GENOMIC DNA]</scope>
    <source>
        <strain evidence="11">DSM 24967</strain>
    </source>
</reference>
<dbReference type="Gene3D" id="3.30.379.10">
    <property type="entry name" value="Chitobiase/beta-hexosaminidase domain 2-like"/>
    <property type="match status" value="1"/>
</dbReference>
<protein>
    <recommendedName>
        <fullName evidence="3">beta-N-acetylhexosaminidase</fullName>
        <ecNumber evidence="3">3.2.1.52</ecNumber>
    </recommendedName>
</protein>
<evidence type="ECO:0000256" key="5">
    <source>
        <dbReference type="ARBA" id="ARBA00023295"/>
    </source>
</evidence>
<dbReference type="CDD" id="cd06563">
    <property type="entry name" value="GH20_chitobiase-like"/>
    <property type="match status" value="1"/>
</dbReference>
<dbReference type="GO" id="GO:0030203">
    <property type="term" value="P:glycosaminoglycan metabolic process"/>
    <property type="evidence" value="ECO:0007669"/>
    <property type="project" value="TreeGrafter"/>
</dbReference>
<dbReference type="Gene3D" id="2.60.120.260">
    <property type="entry name" value="Galactose-binding domain-like"/>
    <property type="match status" value="1"/>
</dbReference>
<dbReference type="Proteomes" id="UP000190852">
    <property type="component" value="Unassembled WGS sequence"/>
</dbReference>
<feature type="domain" description="F5/8 type C" evidence="8">
    <location>
        <begin position="651"/>
        <end position="760"/>
    </location>
</feature>
<dbReference type="InterPro" id="IPR029018">
    <property type="entry name" value="Hex-like_dom2"/>
</dbReference>
<organism evidence="10 11">
    <name type="scientific">Parabacteroides chartae</name>
    <dbReference type="NCBI Taxonomy" id="1037355"/>
    <lineage>
        <taxon>Bacteria</taxon>
        <taxon>Pseudomonadati</taxon>
        <taxon>Bacteroidota</taxon>
        <taxon>Bacteroidia</taxon>
        <taxon>Bacteroidales</taxon>
        <taxon>Tannerellaceae</taxon>
        <taxon>Parabacteroides</taxon>
    </lineage>
</organism>
<dbReference type="InterPro" id="IPR015883">
    <property type="entry name" value="Glyco_hydro_20_cat"/>
</dbReference>
<evidence type="ECO:0000259" key="9">
    <source>
        <dbReference type="Pfam" id="PF02838"/>
    </source>
</evidence>
<keyword evidence="4" id="KW-0378">Hydrolase</keyword>